<gene>
    <name evidence="1" type="ORF">S03H2_70314</name>
</gene>
<name>X1KR43_9ZZZZ</name>
<comment type="caution">
    <text evidence="1">The sequence shown here is derived from an EMBL/GenBank/DDBJ whole genome shotgun (WGS) entry which is preliminary data.</text>
</comment>
<organism evidence="1">
    <name type="scientific">marine sediment metagenome</name>
    <dbReference type="NCBI Taxonomy" id="412755"/>
    <lineage>
        <taxon>unclassified sequences</taxon>
        <taxon>metagenomes</taxon>
        <taxon>ecological metagenomes</taxon>
    </lineage>
</organism>
<accession>X1KR43</accession>
<reference evidence="1" key="1">
    <citation type="journal article" date="2014" name="Front. Microbiol.">
        <title>High frequency of phylogenetically diverse reductive dehalogenase-homologous genes in deep subseafloor sedimentary metagenomes.</title>
        <authorList>
            <person name="Kawai M."/>
            <person name="Futagami T."/>
            <person name="Toyoda A."/>
            <person name="Takaki Y."/>
            <person name="Nishi S."/>
            <person name="Hori S."/>
            <person name="Arai W."/>
            <person name="Tsubouchi T."/>
            <person name="Morono Y."/>
            <person name="Uchiyama I."/>
            <person name="Ito T."/>
            <person name="Fujiyama A."/>
            <person name="Inagaki F."/>
            <person name="Takami H."/>
        </authorList>
    </citation>
    <scope>NUCLEOTIDE SEQUENCE</scope>
    <source>
        <strain evidence="1">Expedition CK06-06</strain>
    </source>
</reference>
<feature type="non-terminal residue" evidence="1">
    <location>
        <position position="47"/>
    </location>
</feature>
<dbReference type="AlphaFoldDB" id="X1KR43"/>
<dbReference type="EMBL" id="BARU01046694">
    <property type="protein sequence ID" value="GAH92629.1"/>
    <property type="molecule type" value="Genomic_DNA"/>
</dbReference>
<evidence type="ECO:0000313" key="1">
    <source>
        <dbReference type="EMBL" id="GAH92629.1"/>
    </source>
</evidence>
<protein>
    <submittedName>
        <fullName evidence="1">Uncharacterized protein</fullName>
    </submittedName>
</protein>
<proteinExistence type="predicted"/>
<sequence>MGEPYVVRTRGIGLPDYAQPKPVGSVPVGPIYTSTDVGELAARLGSP</sequence>